<dbReference type="InterPro" id="IPR027417">
    <property type="entry name" value="P-loop_NTPase"/>
</dbReference>
<dbReference type="EMBL" id="BK015114">
    <property type="protein sequence ID" value="DAD91458.1"/>
    <property type="molecule type" value="Genomic_DNA"/>
</dbReference>
<dbReference type="NCBIfam" id="TIGR01630">
    <property type="entry name" value="psiM2_ORF9"/>
    <property type="match status" value="1"/>
</dbReference>
<reference evidence="1" key="1">
    <citation type="journal article" date="2021" name="Proc. Natl. Acad. Sci. U.S.A.">
        <title>A Catalog of Tens of Thousands of Viruses from Human Metagenomes Reveals Hidden Associations with Chronic Diseases.</title>
        <authorList>
            <person name="Tisza M.J."/>
            <person name="Buck C.B."/>
        </authorList>
    </citation>
    <scope>NUCLEOTIDE SEQUENCE</scope>
    <source>
        <strain evidence="1">CtUX613</strain>
    </source>
</reference>
<organism evidence="1">
    <name type="scientific">Myoviridae sp. ctUX613</name>
    <dbReference type="NCBI Taxonomy" id="2826660"/>
    <lineage>
        <taxon>Viruses</taxon>
        <taxon>Duplodnaviria</taxon>
        <taxon>Heunggongvirae</taxon>
        <taxon>Uroviricota</taxon>
        <taxon>Caudoviricetes</taxon>
    </lineage>
</organism>
<proteinExistence type="predicted"/>
<dbReference type="Gene3D" id="3.30.420.240">
    <property type="match status" value="1"/>
</dbReference>
<protein>
    <submittedName>
        <fullName evidence="1">Large Terminase</fullName>
    </submittedName>
</protein>
<evidence type="ECO:0000313" key="1">
    <source>
        <dbReference type="EMBL" id="DAD91458.1"/>
    </source>
</evidence>
<sequence>MKNRDPVSDCAAMLTEKGTRSAIAAPRGHAKSTVMSLQNVLHAALFGYKRYILLVSDTEAQAVSFLDAIKNELETNERILADFGEQPGKTWKTGSILLSNGCRIDAVGSGQKLRGRRNYQRRPDLILCDDIENDEGVRTAEQRQKTADWFWKAVCKSGDSYTDILVIGTILHHDSLLAGLLENPGFQSRKYRAVLSDAPSPLWTDWERLASDLTDPDREKTAHAFYFKHRREMLAGSKVLWPEKLSYYDLRLMRLTEGDAAFNSEMQNQPIDPAACLFSAQWFRYYNPAEVDFRAAGFRFYGYCDPSLGRTASSDYSAIVTLAVDRNTGLSYVWDADIQRRHPDKIIVDILEKERLLRRETGRGYALFGAETNQFQWFLKEQLARESARQGLYLPIQGVRSTEDKTMRVETLQPDVKNGYILFRRDQTLLLQQLSQFPLGAHDDGPDALEGARTLARKQSRTVNLSGLHL</sequence>
<dbReference type="InterPro" id="IPR006517">
    <property type="entry name" value="Phage_terminase_lsu-like_C"/>
</dbReference>
<accession>A0A8S5NB33</accession>
<dbReference type="Gene3D" id="3.40.50.300">
    <property type="entry name" value="P-loop containing nucleotide triphosphate hydrolases"/>
    <property type="match status" value="1"/>
</dbReference>
<name>A0A8S5NB33_9CAUD</name>